<organism evidence="3 4">
    <name type="scientific">Flavivirga aquimarina</name>
    <dbReference type="NCBI Taxonomy" id="2027862"/>
    <lineage>
        <taxon>Bacteria</taxon>
        <taxon>Pseudomonadati</taxon>
        <taxon>Bacteroidota</taxon>
        <taxon>Flavobacteriia</taxon>
        <taxon>Flavobacteriales</taxon>
        <taxon>Flavobacteriaceae</taxon>
        <taxon>Flavivirga</taxon>
    </lineage>
</organism>
<proteinExistence type="predicted"/>
<dbReference type="InterPro" id="IPR036116">
    <property type="entry name" value="FN3_sf"/>
</dbReference>
<keyword evidence="4" id="KW-1185">Reference proteome</keyword>
<keyword evidence="1" id="KW-0175">Coiled coil</keyword>
<dbReference type="EMBL" id="JAUOEK010000090">
    <property type="protein sequence ID" value="MDO5969777.1"/>
    <property type="molecule type" value="Genomic_DNA"/>
</dbReference>
<feature type="non-terminal residue" evidence="3">
    <location>
        <position position="1"/>
    </location>
</feature>
<name>A0ABT8W9S7_9FLAO</name>
<accession>A0ABT8W9S7</accession>
<dbReference type="SUPFAM" id="SSF49265">
    <property type="entry name" value="Fibronectin type III"/>
    <property type="match status" value="1"/>
</dbReference>
<dbReference type="InterPro" id="IPR013783">
    <property type="entry name" value="Ig-like_fold"/>
</dbReference>
<dbReference type="InterPro" id="IPR003961">
    <property type="entry name" value="FN3_dom"/>
</dbReference>
<evidence type="ECO:0000259" key="2">
    <source>
        <dbReference type="PROSITE" id="PS50853"/>
    </source>
</evidence>
<reference evidence="3" key="1">
    <citation type="submission" date="2023-07" db="EMBL/GenBank/DDBJ databases">
        <title>Two novel species in the genus Flavivirga.</title>
        <authorList>
            <person name="Kwon K."/>
        </authorList>
    </citation>
    <scope>NUCLEOTIDE SEQUENCE</scope>
    <source>
        <strain evidence="3">KCTC 52353</strain>
    </source>
</reference>
<dbReference type="Proteomes" id="UP001176883">
    <property type="component" value="Unassembled WGS sequence"/>
</dbReference>
<dbReference type="CDD" id="cd00063">
    <property type="entry name" value="FN3"/>
    <property type="match status" value="1"/>
</dbReference>
<feature type="coiled-coil region" evidence="1">
    <location>
        <begin position="184"/>
        <end position="211"/>
    </location>
</feature>
<dbReference type="Gene3D" id="2.60.40.10">
    <property type="entry name" value="Immunoglobulins"/>
    <property type="match status" value="1"/>
</dbReference>
<gene>
    <name evidence="3" type="ORF">Q4Q35_08155</name>
</gene>
<dbReference type="Pfam" id="PF00041">
    <property type="entry name" value="fn3"/>
    <property type="match status" value="1"/>
</dbReference>
<evidence type="ECO:0000256" key="1">
    <source>
        <dbReference type="SAM" id="Coils"/>
    </source>
</evidence>
<sequence>DTTVDLSWLGATDNIGVTGYNIYIDGVLETTLGNVSSYQVTGLTAATSYDFRVTALDASSNESVVVSSNTVTIITDLASSGGGSGNWILNNQDVYYNVGNVGIGTDTPDEKLAVNGTIHSREVKIDLNNWPDYVFTKDYNLPTLAQIEEHIQEKGHLPNIPSAKDVQANGVHLGEMNAKLLEKIEELTLYIIQQQKELEEQKERTKILESKLDQLEK</sequence>
<comment type="caution">
    <text evidence="3">The sequence shown here is derived from an EMBL/GenBank/DDBJ whole genome shotgun (WGS) entry which is preliminary data.</text>
</comment>
<dbReference type="PROSITE" id="PS50853">
    <property type="entry name" value="FN3"/>
    <property type="match status" value="1"/>
</dbReference>
<feature type="domain" description="Fibronectin type-III" evidence="2">
    <location>
        <begin position="1"/>
        <end position="78"/>
    </location>
</feature>
<evidence type="ECO:0000313" key="3">
    <source>
        <dbReference type="EMBL" id="MDO5969777.1"/>
    </source>
</evidence>
<evidence type="ECO:0000313" key="4">
    <source>
        <dbReference type="Proteomes" id="UP001176883"/>
    </source>
</evidence>
<protein>
    <submittedName>
        <fullName evidence="3">Fibronectin type III domain-containing protein</fullName>
    </submittedName>
</protein>